<evidence type="ECO:0008006" key="6">
    <source>
        <dbReference type="Google" id="ProtNLM"/>
    </source>
</evidence>
<comment type="caution">
    <text evidence="4">The sequence shown here is derived from an EMBL/GenBank/DDBJ whole genome shotgun (WGS) entry which is preliminary data.</text>
</comment>
<evidence type="ECO:0000256" key="1">
    <source>
        <dbReference type="SAM" id="Phobius"/>
    </source>
</evidence>
<sequence length="378" mass="42410">METKNAKEILERYRQGTCSEEEKSWVETWHLQQLKESRFTADPEDITRIQEEVKTKIDADIHYTIKRIRRKNQILKISAVAASLVLLLGGSYFFSRQSDRPAINQGVLQQADIQPGGNKAVLLSSDGSTIQLSEHSNTILVGANISYADGPDLRPNLGTTSISEAPIFHTLQTPRTGAYNIVLADGTKVWLNAYSSLKFPSRFDSKERVVELLGEAYFEVAPNKKQPFKVRSREQIIEVLGTHFNISAYESESTVTTLLEGAVKVNRIANNSSVLLKPGQQSTIKEDTKQIQLAHINTEHAVAWKNGYFNFDNETLASILSKIERWYDVEFTYEKTPSQKTYIGAVSRSRNLSAVLRALEAAADVKFKRTGRKIAVIS</sequence>
<keyword evidence="1" id="KW-0472">Membrane</keyword>
<accession>A0ABP7ZR41</accession>
<proteinExistence type="predicted"/>
<feature type="domain" description="FecR protein" evidence="2">
    <location>
        <begin position="170"/>
        <end position="264"/>
    </location>
</feature>
<keyword evidence="5" id="KW-1185">Reference proteome</keyword>
<reference evidence="5" key="1">
    <citation type="journal article" date="2019" name="Int. J. Syst. Evol. Microbiol.">
        <title>The Global Catalogue of Microorganisms (GCM) 10K type strain sequencing project: providing services to taxonomists for standard genome sequencing and annotation.</title>
        <authorList>
            <consortium name="The Broad Institute Genomics Platform"/>
            <consortium name="The Broad Institute Genome Sequencing Center for Infectious Disease"/>
            <person name="Wu L."/>
            <person name="Ma J."/>
        </authorList>
    </citation>
    <scope>NUCLEOTIDE SEQUENCE [LARGE SCALE GENOMIC DNA]</scope>
    <source>
        <strain evidence="5">JCM 16722</strain>
    </source>
</reference>
<dbReference type="Pfam" id="PF16344">
    <property type="entry name" value="FecR_C"/>
    <property type="match status" value="1"/>
</dbReference>
<dbReference type="Gene3D" id="3.55.50.30">
    <property type="match status" value="1"/>
</dbReference>
<gene>
    <name evidence="4" type="ORF">GCM10022218_02060</name>
</gene>
<dbReference type="Pfam" id="PF04773">
    <property type="entry name" value="FecR"/>
    <property type="match status" value="1"/>
</dbReference>
<feature type="transmembrane region" description="Helical" evidence="1">
    <location>
        <begin position="74"/>
        <end position="94"/>
    </location>
</feature>
<protein>
    <recommendedName>
        <fullName evidence="6">Anti-sigma factor</fullName>
    </recommendedName>
</protein>
<dbReference type="PANTHER" id="PTHR30273">
    <property type="entry name" value="PERIPLASMIC SIGNAL SENSOR AND SIGMA FACTOR ACTIVATOR FECR-RELATED"/>
    <property type="match status" value="1"/>
</dbReference>
<evidence type="ECO:0000259" key="3">
    <source>
        <dbReference type="Pfam" id="PF16344"/>
    </source>
</evidence>
<dbReference type="RefSeq" id="WP_346083705.1">
    <property type="nucleotide sequence ID" value="NZ_BAAAZK010000002.1"/>
</dbReference>
<keyword evidence="1" id="KW-0812">Transmembrane</keyword>
<dbReference type="Gene3D" id="2.60.120.1440">
    <property type="match status" value="1"/>
</dbReference>
<dbReference type="InterPro" id="IPR006860">
    <property type="entry name" value="FecR"/>
</dbReference>
<dbReference type="InterPro" id="IPR012373">
    <property type="entry name" value="Ferrdict_sens_TM"/>
</dbReference>
<dbReference type="EMBL" id="BAAAZK010000002">
    <property type="protein sequence ID" value="GAA4167938.1"/>
    <property type="molecule type" value="Genomic_DNA"/>
</dbReference>
<dbReference type="InterPro" id="IPR032508">
    <property type="entry name" value="FecR_C"/>
</dbReference>
<evidence type="ECO:0000313" key="4">
    <source>
        <dbReference type="EMBL" id="GAA4167938.1"/>
    </source>
</evidence>
<evidence type="ECO:0000313" key="5">
    <source>
        <dbReference type="Proteomes" id="UP001500167"/>
    </source>
</evidence>
<dbReference type="PANTHER" id="PTHR30273:SF2">
    <property type="entry name" value="PROTEIN FECR"/>
    <property type="match status" value="1"/>
</dbReference>
<evidence type="ECO:0000259" key="2">
    <source>
        <dbReference type="Pfam" id="PF04773"/>
    </source>
</evidence>
<organism evidence="4 5">
    <name type="scientific">Sphingobacterium ginsenosidimutans</name>
    <dbReference type="NCBI Taxonomy" id="687845"/>
    <lineage>
        <taxon>Bacteria</taxon>
        <taxon>Pseudomonadati</taxon>
        <taxon>Bacteroidota</taxon>
        <taxon>Sphingobacteriia</taxon>
        <taxon>Sphingobacteriales</taxon>
        <taxon>Sphingobacteriaceae</taxon>
        <taxon>Sphingobacterium</taxon>
    </lineage>
</organism>
<feature type="domain" description="Protein FecR C-terminal" evidence="3">
    <location>
        <begin position="308"/>
        <end position="375"/>
    </location>
</feature>
<name>A0ABP7ZR41_9SPHI</name>
<keyword evidence="1" id="KW-1133">Transmembrane helix</keyword>
<dbReference type="PIRSF" id="PIRSF018266">
    <property type="entry name" value="FecR"/>
    <property type="match status" value="1"/>
</dbReference>
<dbReference type="Proteomes" id="UP001500167">
    <property type="component" value="Unassembled WGS sequence"/>
</dbReference>